<dbReference type="Proteomes" id="UP001055072">
    <property type="component" value="Unassembled WGS sequence"/>
</dbReference>
<comment type="caution">
    <text evidence="1">The sequence shown here is derived from an EMBL/GenBank/DDBJ whole genome shotgun (WGS) entry which is preliminary data.</text>
</comment>
<gene>
    <name evidence="1" type="ORF">BDY19DRAFT_601505</name>
</gene>
<reference evidence="1" key="1">
    <citation type="journal article" date="2021" name="Environ. Microbiol.">
        <title>Gene family expansions and transcriptome signatures uncover fungal adaptations to wood decay.</title>
        <authorList>
            <person name="Hage H."/>
            <person name="Miyauchi S."/>
            <person name="Viragh M."/>
            <person name="Drula E."/>
            <person name="Min B."/>
            <person name="Chaduli D."/>
            <person name="Navarro D."/>
            <person name="Favel A."/>
            <person name="Norest M."/>
            <person name="Lesage-Meessen L."/>
            <person name="Balint B."/>
            <person name="Merenyi Z."/>
            <person name="de Eugenio L."/>
            <person name="Morin E."/>
            <person name="Martinez A.T."/>
            <person name="Baldrian P."/>
            <person name="Stursova M."/>
            <person name="Martinez M.J."/>
            <person name="Novotny C."/>
            <person name="Magnuson J.K."/>
            <person name="Spatafora J.W."/>
            <person name="Maurice S."/>
            <person name="Pangilinan J."/>
            <person name="Andreopoulos W."/>
            <person name="LaButti K."/>
            <person name="Hundley H."/>
            <person name="Na H."/>
            <person name="Kuo A."/>
            <person name="Barry K."/>
            <person name="Lipzen A."/>
            <person name="Henrissat B."/>
            <person name="Riley R."/>
            <person name="Ahrendt S."/>
            <person name="Nagy L.G."/>
            <person name="Grigoriev I.V."/>
            <person name="Martin F."/>
            <person name="Rosso M.N."/>
        </authorList>
    </citation>
    <scope>NUCLEOTIDE SEQUENCE</scope>
    <source>
        <strain evidence="1">CBS 384.51</strain>
    </source>
</reference>
<protein>
    <submittedName>
        <fullName evidence="1">Rad1-domain-containing protein</fullName>
    </submittedName>
</protein>
<sequence length="373" mass="40732">MPRSDSDVSDVQEQDVPHVLSAYVHDVRYFAALLRGVSFAKMASVTIMDSGLIVTTEEARTLLGTAYIFADIFDEYTYNPPSQQQLPSQSQSADSERENEELNAAFDINLSVLLECLNILGTAGPTTTNLKTNDKAHRFHGLGQGDGGNDNEPGPSKRNGRKDDKDVAGNARLDQYFGGGGKKTGMRLSYAGAGYPLTLLIAEEADGPTATCEITTFDPEPRLELPFDAEQTALRIILKSSWLRDALSELEPSCEKVTIVGNPPPPEGRVPRTSTPRLRLKAVGNWGSTEMDYPNDREVLEACDCPVAVSFSYKHSHLQKAARALQTSTKTSLRIDQDGLLSLQFLMPSPRARPGKSANAFVEFRCMALEGDD</sequence>
<dbReference type="EMBL" id="MU274949">
    <property type="protein sequence ID" value="KAI0084004.1"/>
    <property type="molecule type" value="Genomic_DNA"/>
</dbReference>
<accession>A0ACB8TPU9</accession>
<evidence type="ECO:0000313" key="1">
    <source>
        <dbReference type="EMBL" id="KAI0084004.1"/>
    </source>
</evidence>
<proteinExistence type="predicted"/>
<evidence type="ECO:0000313" key="2">
    <source>
        <dbReference type="Proteomes" id="UP001055072"/>
    </source>
</evidence>
<keyword evidence="2" id="KW-1185">Reference proteome</keyword>
<organism evidence="1 2">
    <name type="scientific">Irpex rosettiformis</name>
    <dbReference type="NCBI Taxonomy" id="378272"/>
    <lineage>
        <taxon>Eukaryota</taxon>
        <taxon>Fungi</taxon>
        <taxon>Dikarya</taxon>
        <taxon>Basidiomycota</taxon>
        <taxon>Agaricomycotina</taxon>
        <taxon>Agaricomycetes</taxon>
        <taxon>Polyporales</taxon>
        <taxon>Irpicaceae</taxon>
        <taxon>Irpex</taxon>
    </lineage>
</organism>
<name>A0ACB8TPU9_9APHY</name>